<gene>
    <name evidence="1" type="ORF">ASPFODRAFT_43062</name>
</gene>
<dbReference type="AlphaFoldDB" id="A0A1M3TSG9"/>
<evidence type="ECO:0000313" key="2">
    <source>
        <dbReference type="Proteomes" id="UP000184063"/>
    </source>
</evidence>
<protein>
    <submittedName>
        <fullName evidence="1">Uncharacterized protein</fullName>
    </submittedName>
</protein>
<reference evidence="2" key="1">
    <citation type="journal article" date="2017" name="Genome Biol.">
        <title>Comparative genomics reveals high biological diversity and specific adaptations in the industrially and medically important fungal genus Aspergillus.</title>
        <authorList>
            <person name="de Vries R.P."/>
            <person name="Riley R."/>
            <person name="Wiebenga A."/>
            <person name="Aguilar-Osorio G."/>
            <person name="Amillis S."/>
            <person name="Uchima C.A."/>
            <person name="Anderluh G."/>
            <person name="Asadollahi M."/>
            <person name="Askin M."/>
            <person name="Barry K."/>
            <person name="Battaglia E."/>
            <person name="Bayram O."/>
            <person name="Benocci T."/>
            <person name="Braus-Stromeyer S.A."/>
            <person name="Caldana C."/>
            <person name="Canovas D."/>
            <person name="Cerqueira G.C."/>
            <person name="Chen F."/>
            <person name="Chen W."/>
            <person name="Choi C."/>
            <person name="Clum A."/>
            <person name="Dos Santos R.A."/>
            <person name="Damasio A.R."/>
            <person name="Diallinas G."/>
            <person name="Emri T."/>
            <person name="Fekete E."/>
            <person name="Flipphi M."/>
            <person name="Freyberg S."/>
            <person name="Gallo A."/>
            <person name="Gournas C."/>
            <person name="Habgood R."/>
            <person name="Hainaut M."/>
            <person name="Harispe M.L."/>
            <person name="Henrissat B."/>
            <person name="Hilden K.S."/>
            <person name="Hope R."/>
            <person name="Hossain A."/>
            <person name="Karabika E."/>
            <person name="Karaffa L."/>
            <person name="Karanyi Z."/>
            <person name="Krasevec N."/>
            <person name="Kuo A."/>
            <person name="Kusch H."/>
            <person name="LaButti K."/>
            <person name="Lagendijk E.L."/>
            <person name="Lapidus A."/>
            <person name="Levasseur A."/>
            <person name="Lindquist E."/>
            <person name="Lipzen A."/>
            <person name="Logrieco A.F."/>
            <person name="MacCabe A."/>
            <person name="Maekelae M.R."/>
            <person name="Malavazi I."/>
            <person name="Melin P."/>
            <person name="Meyer V."/>
            <person name="Mielnichuk N."/>
            <person name="Miskei M."/>
            <person name="Molnar A.P."/>
            <person name="Mule G."/>
            <person name="Ngan C.Y."/>
            <person name="Orejas M."/>
            <person name="Orosz E."/>
            <person name="Ouedraogo J.P."/>
            <person name="Overkamp K.M."/>
            <person name="Park H.-S."/>
            <person name="Perrone G."/>
            <person name="Piumi F."/>
            <person name="Punt P.J."/>
            <person name="Ram A.F."/>
            <person name="Ramon A."/>
            <person name="Rauscher S."/>
            <person name="Record E."/>
            <person name="Riano-Pachon D.M."/>
            <person name="Robert V."/>
            <person name="Roehrig J."/>
            <person name="Ruller R."/>
            <person name="Salamov A."/>
            <person name="Salih N.S."/>
            <person name="Samson R.A."/>
            <person name="Sandor E."/>
            <person name="Sanguinetti M."/>
            <person name="Schuetze T."/>
            <person name="Sepcic K."/>
            <person name="Shelest E."/>
            <person name="Sherlock G."/>
            <person name="Sophianopoulou V."/>
            <person name="Squina F.M."/>
            <person name="Sun H."/>
            <person name="Susca A."/>
            <person name="Todd R.B."/>
            <person name="Tsang A."/>
            <person name="Unkles S.E."/>
            <person name="van de Wiele N."/>
            <person name="van Rossen-Uffink D."/>
            <person name="Oliveira J.V."/>
            <person name="Vesth T.C."/>
            <person name="Visser J."/>
            <person name="Yu J.-H."/>
            <person name="Zhou M."/>
            <person name="Andersen M.R."/>
            <person name="Archer D.B."/>
            <person name="Baker S.E."/>
            <person name="Benoit I."/>
            <person name="Brakhage A.A."/>
            <person name="Braus G.H."/>
            <person name="Fischer R."/>
            <person name="Frisvad J.C."/>
            <person name="Goldman G.H."/>
            <person name="Houbraken J."/>
            <person name="Oakley B."/>
            <person name="Pocsi I."/>
            <person name="Scazzocchio C."/>
            <person name="Seiboth B."/>
            <person name="vanKuyk P.A."/>
            <person name="Wortman J."/>
            <person name="Dyer P.S."/>
            <person name="Grigoriev I.V."/>
        </authorList>
    </citation>
    <scope>NUCLEOTIDE SEQUENCE [LARGE SCALE GENOMIC DNA]</scope>
    <source>
        <strain evidence="2">CBS 106.47</strain>
    </source>
</reference>
<proteinExistence type="predicted"/>
<dbReference type="VEuPathDB" id="FungiDB:ASPFODRAFT_43062"/>
<accession>A0A1M3TSG9</accession>
<sequence>MGIGLAGVMGFVIVHQLGGRSEAGLDQLILSDGGRAPPVLSRCQSIRELRFHTLPLAFYTRLIVWICIVADGEVSPSSQCETFHRINRMKMVA</sequence>
<name>A0A1M3TSG9_ASPLC</name>
<dbReference type="EMBL" id="KV878238">
    <property type="protein sequence ID" value="OJZ89779.1"/>
    <property type="molecule type" value="Genomic_DNA"/>
</dbReference>
<evidence type="ECO:0000313" key="1">
    <source>
        <dbReference type="EMBL" id="OJZ89779.1"/>
    </source>
</evidence>
<organism evidence="1 2">
    <name type="scientific">Aspergillus luchuensis (strain CBS 106.47)</name>
    <dbReference type="NCBI Taxonomy" id="1137211"/>
    <lineage>
        <taxon>Eukaryota</taxon>
        <taxon>Fungi</taxon>
        <taxon>Dikarya</taxon>
        <taxon>Ascomycota</taxon>
        <taxon>Pezizomycotina</taxon>
        <taxon>Eurotiomycetes</taxon>
        <taxon>Eurotiomycetidae</taxon>
        <taxon>Eurotiales</taxon>
        <taxon>Aspergillaceae</taxon>
        <taxon>Aspergillus</taxon>
        <taxon>Aspergillus subgen. Circumdati</taxon>
    </lineage>
</organism>
<dbReference type="Proteomes" id="UP000184063">
    <property type="component" value="Unassembled WGS sequence"/>
</dbReference>